<dbReference type="KEGG" id="sna:Snas_0412"/>
<dbReference type="InterPro" id="IPR010427">
    <property type="entry name" value="DUF1023"/>
</dbReference>
<evidence type="ECO:0000313" key="3">
    <source>
        <dbReference type="Proteomes" id="UP000000844"/>
    </source>
</evidence>
<dbReference type="AlphaFoldDB" id="D3Q4G9"/>
<dbReference type="Pfam" id="PF06259">
    <property type="entry name" value="Abhydrolase_8"/>
    <property type="match status" value="1"/>
</dbReference>
<dbReference type="Gene3D" id="1.20.1260.20">
    <property type="entry name" value="PPE superfamily"/>
    <property type="match status" value="1"/>
</dbReference>
<organism evidence="2 3">
    <name type="scientific">Stackebrandtia nassauensis (strain DSM 44728 / CIP 108903 / NRRL B-16338 / NBRC 102104 / LLR-40K-21)</name>
    <dbReference type="NCBI Taxonomy" id="446470"/>
    <lineage>
        <taxon>Bacteria</taxon>
        <taxon>Bacillati</taxon>
        <taxon>Actinomycetota</taxon>
        <taxon>Actinomycetes</taxon>
        <taxon>Glycomycetales</taxon>
        <taxon>Glycomycetaceae</taxon>
        <taxon>Stackebrandtia</taxon>
    </lineage>
</organism>
<accession>D3Q4G9</accession>
<proteinExistence type="predicted"/>
<dbReference type="OrthoDB" id="5969911at2"/>
<gene>
    <name evidence="2" type="ordered locus">Snas_0412</name>
</gene>
<sequence>MVTFAQLQQSTTQSLLSGADAARKLARELEQFGAETDRLRRGLSAGWSGDDATAAGTKLTEHVTGYRNAATSYGRIDQIVSTLVGEMNAAKQQLESAVSAAPSIPGRVDGNGTVYVNWEALGPQPSAAAVATAKQNAMKVAGWIRDAVTRANTADQNAAGQLSAVTGGAVPAPSTAGATVPAEGTDPAKVKEWWDGLSQQQREALIAADPKAVGGLDGVPIAVRDQANRLALTSEMDSVGGQLSAAREELSKLSPGSPHDLASRQEYQEAASRVRELDQRWDNLNSVKDQLGRTDLQGSTEKLHLIDYDSASDGKLVMSVGNPDTADNVLTFVPGMTTDVEGIGTSMDYSLRMQADAAANLPGSSTASVMWLGYDAPDGVFGAANDNAYRAAAGDLTTFQHGLRATHEGPASLNTLLGHSYGSSTVGYAASQADLRIDNLVFVASPGATVDSAGDFQGIGADHVFATRGSDDIIRHVPEWFHGNDPVDADFGGRVFPGGDGGHSDYWNPGNPAREGIADIVTGQSNQLPITLQDPSVLRPESVRP</sequence>
<feature type="domain" description="DUF1023" evidence="1">
    <location>
        <begin position="309"/>
        <end position="479"/>
    </location>
</feature>
<dbReference type="ESTHER" id="stanl-d3q4g9">
    <property type="family name" value="Duf_1023"/>
</dbReference>
<dbReference type="HOGENOM" id="CLU_025057_1_1_11"/>
<evidence type="ECO:0000259" key="1">
    <source>
        <dbReference type="Pfam" id="PF06259"/>
    </source>
</evidence>
<dbReference type="eggNOG" id="COG4099">
    <property type="taxonomic scope" value="Bacteria"/>
</dbReference>
<dbReference type="EMBL" id="CP001778">
    <property type="protein sequence ID" value="ADD40129.1"/>
    <property type="molecule type" value="Genomic_DNA"/>
</dbReference>
<protein>
    <recommendedName>
        <fullName evidence="1">DUF1023 domain-containing protein</fullName>
    </recommendedName>
</protein>
<reference evidence="2 3" key="1">
    <citation type="journal article" date="2009" name="Stand. Genomic Sci.">
        <title>Complete genome sequence of Stackebrandtia nassauensis type strain (LLR-40K-21).</title>
        <authorList>
            <person name="Munk C."/>
            <person name="Lapidus A."/>
            <person name="Copeland A."/>
            <person name="Jando M."/>
            <person name="Mayilraj S."/>
            <person name="Glavina Del Rio T."/>
            <person name="Nolan M."/>
            <person name="Chen F."/>
            <person name="Lucas S."/>
            <person name="Tice H."/>
            <person name="Cheng J.F."/>
            <person name="Han C."/>
            <person name="Detter J.C."/>
            <person name="Bruce D."/>
            <person name="Goodwin L."/>
            <person name="Chain P."/>
            <person name="Pitluck S."/>
            <person name="Goker M."/>
            <person name="Ovchinikova G."/>
            <person name="Pati A."/>
            <person name="Ivanova N."/>
            <person name="Mavromatis K."/>
            <person name="Chen A."/>
            <person name="Palaniappan K."/>
            <person name="Land M."/>
            <person name="Hauser L."/>
            <person name="Chang Y.J."/>
            <person name="Jeffries C.D."/>
            <person name="Bristow J."/>
            <person name="Eisen J.A."/>
            <person name="Markowitz V."/>
            <person name="Hugenholtz P."/>
            <person name="Kyrpides N.C."/>
            <person name="Klenk H.P."/>
        </authorList>
    </citation>
    <scope>NUCLEOTIDE SEQUENCE [LARGE SCALE GENOMIC DNA]</scope>
    <source>
        <strain evidence="3">DSM 44728 / CIP 108903 / NRRL B-16338 / NBRC 102104 / LLR-40K-21</strain>
    </source>
</reference>
<dbReference type="InterPro" id="IPR029058">
    <property type="entry name" value="AB_hydrolase_fold"/>
</dbReference>
<dbReference type="RefSeq" id="WP_013015700.1">
    <property type="nucleotide sequence ID" value="NC_013947.1"/>
</dbReference>
<dbReference type="STRING" id="446470.Snas_0412"/>
<dbReference type="Proteomes" id="UP000000844">
    <property type="component" value="Chromosome"/>
</dbReference>
<keyword evidence="3" id="KW-1185">Reference proteome</keyword>
<dbReference type="eggNOG" id="COG2931">
    <property type="taxonomic scope" value="Bacteria"/>
</dbReference>
<name>D3Q4G9_STANL</name>
<evidence type="ECO:0000313" key="2">
    <source>
        <dbReference type="EMBL" id="ADD40129.1"/>
    </source>
</evidence>
<dbReference type="SUPFAM" id="SSF53474">
    <property type="entry name" value="alpha/beta-Hydrolases"/>
    <property type="match status" value="1"/>
</dbReference>
<dbReference type="InterPro" id="IPR038332">
    <property type="entry name" value="PPE_sf"/>
</dbReference>